<dbReference type="InterPro" id="IPR046357">
    <property type="entry name" value="PPIase_dom_sf"/>
</dbReference>
<dbReference type="Proteomes" id="UP000013827">
    <property type="component" value="Unassembled WGS sequence"/>
</dbReference>
<dbReference type="Pfam" id="PF00254">
    <property type="entry name" value="FKBP_C"/>
    <property type="match status" value="1"/>
</dbReference>
<dbReference type="SUPFAM" id="SSF54695">
    <property type="entry name" value="POZ domain"/>
    <property type="match status" value="1"/>
</dbReference>
<dbReference type="HOGENOM" id="CLU_669838_0_0_1"/>
<comment type="catalytic activity">
    <reaction evidence="1">
        <text>[protein]-peptidylproline (omega=180) = [protein]-peptidylproline (omega=0)</text>
        <dbReference type="Rhea" id="RHEA:16237"/>
        <dbReference type="Rhea" id="RHEA-COMP:10747"/>
        <dbReference type="Rhea" id="RHEA-COMP:10748"/>
        <dbReference type="ChEBI" id="CHEBI:83833"/>
        <dbReference type="ChEBI" id="CHEBI:83834"/>
        <dbReference type="EC" id="5.2.1.8"/>
    </reaction>
</comment>
<feature type="domain" description="PPIase FKBP-type" evidence="3">
    <location>
        <begin position="333"/>
        <end position="409"/>
    </location>
</feature>
<dbReference type="InterPro" id="IPR045068">
    <property type="entry name" value="BACURD1-3"/>
</dbReference>
<dbReference type="RefSeq" id="XP_005775701.1">
    <property type="nucleotide sequence ID" value="XM_005775644.1"/>
</dbReference>
<dbReference type="PANTHER" id="PTHR11145:SF12">
    <property type="entry name" value="BTB DOMAIN-CONTAINING PROTEIN"/>
    <property type="match status" value="1"/>
</dbReference>
<reference evidence="6" key="1">
    <citation type="journal article" date="2013" name="Nature">
        <title>Pan genome of the phytoplankton Emiliania underpins its global distribution.</title>
        <authorList>
            <person name="Read B.A."/>
            <person name="Kegel J."/>
            <person name="Klute M.J."/>
            <person name="Kuo A."/>
            <person name="Lefebvre S.C."/>
            <person name="Maumus F."/>
            <person name="Mayer C."/>
            <person name="Miller J."/>
            <person name="Monier A."/>
            <person name="Salamov A."/>
            <person name="Young J."/>
            <person name="Aguilar M."/>
            <person name="Claverie J.M."/>
            <person name="Frickenhaus S."/>
            <person name="Gonzalez K."/>
            <person name="Herman E.K."/>
            <person name="Lin Y.C."/>
            <person name="Napier J."/>
            <person name="Ogata H."/>
            <person name="Sarno A.F."/>
            <person name="Shmutz J."/>
            <person name="Schroeder D."/>
            <person name="de Vargas C."/>
            <person name="Verret F."/>
            <person name="von Dassow P."/>
            <person name="Valentin K."/>
            <person name="Van de Peer Y."/>
            <person name="Wheeler G."/>
            <person name="Dacks J.B."/>
            <person name="Delwiche C.F."/>
            <person name="Dyhrman S.T."/>
            <person name="Glockner G."/>
            <person name="John U."/>
            <person name="Richards T."/>
            <person name="Worden A.Z."/>
            <person name="Zhang X."/>
            <person name="Grigoriev I.V."/>
            <person name="Allen A.E."/>
            <person name="Bidle K."/>
            <person name="Borodovsky M."/>
            <person name="Bowler C."/>
            <person name="Brownlee C."/>
            <person name="Cock J.M."/>
            <person name="Elias M."/>
            <person name="Gladyshev V.N."/>
            <person name="Groth M."/>
            <person name="Guda C."/>
            <person name="Hadaegh A."/>
            <person name="Iglesias-Rodriguez M.D."/>
            <person name="Jenkins J."/>
            <person name="Jones B.M."/>
            <person name="Lawson T."/>
            <person name="Leese F."/>
            <person name="Lindquist E."/>
            <person name="Lobanov A."/>
            <person name="Lomsadze A."/>
            <person name="Malik S.B."/>
            <person name="Marsh M.E."/>
            <person name="Mackinder L."/>
            <person name="Mock T."/>
            <person name="Mueller-Roeber B."/>
            <person name="Pagarete A."/>
            <person name="Parker M."/>
            <person name="Probert I."/>
            <person name="Quesneville H."/>
            <person name="Raines C."/>
            <person name="Rensing S.A."/>
            <person name="Riano-Pachon D.M."/>
            <person name="Richier S."/>
            <person name="Rokitta S."/>
            <person name="Shiraiwa Y."/>
            <person name="Soanes D.M."/>
            <person name="van der Giezen M."/>
            <person name="Wahlund T.M."/>
            <person name="Williams B."/>
            <person name="Wilson W."/>
            <person name="Wolfe G."/>
            <person name="Wurch L.L."/>
        </authorList>
    </citation>
    <scope>NUCLEOTIDE SEQUENCE</scope>
</reference>
<proteinExistence type="predicted"/>
<evidence type="ECO:0000259" key="4">
    <source>
        <dbReference type="PROSITE" id="PS50097"/>
    </source>
</evidence>
<keyword evidence="2" id="KW-0175">Coiled coil</keyword>
<sequence length="411" mass="44137">MASPALDLDALQRAVDGLRTQQESVQRERAELQSMKATVEENLAQFKQRVKLNVGGSKFETTLTTLTRYPESMLGAMFSGRHEVPPDDEGYVFIDRDGKQFGTILNFLRTGTLDVPSSTKAATELKREMEYYQLPFDGCSNHEDTDTPIVETVLTQAAATNYHLQPLDMRAHTAKVQEKLQANPRLRIVANNVSKDAPPSLHTEELLRLVRPNFASKPLEFGAFRAFSRAELKPLPKSATILQRVVHALRARGGASSAPAIVKAVAEGGYTDGAKVRKAIKAGVTAGALQTSAESAAKFWVGGEPIPEAAAGPAVATEELSPGDAGGSPVAKGDAVAIDYTLSLLATGEKVEAGKKFCFTVGGGDVIKDMRRVGLDTVPWQLGYGKRGSGPGVPPCSDLVFRIKLVRHEVG</sequence>
<evidence type="ECO:0000313" key="6">
    <source>
        <dbReference type="Proteomes" id="UP000013827"/>
    </source>
</evidence>
<keyword evidence="1" id="KW-0697">Rotamase</keyword>
<dbReference type="InterPro" id="IPR011333">
    <property type="entry name" value="SKP1/BTB/POZ_sf"/>
</dbReference>
<dbReference type="InterPro" id="IPR001179">
    <property type="entry name" value="PPIase_FKBP_dom"/>
</dbReference>
<accession>A0A0D3JID7</accession>
<evidence type="ECO:0000259" key="3">
    <source>
        <dbReference type="PROSITE" id="PS50059"/>
    </source>
</evidence>
<dbReference type="eggNOG" id="KOG1665">
    <property type="taxonomic scope" value="Eukaryota"/>
</dbReference>
<name>A0A0D3JID7_EMIH1</name>
<dbReference type="GO" id="GO:0051260">
    <property type="term" value="P:protein homooligomerization"/>
    <property type="evidence" value="ECO:0007669"/>
    <property type="project" value="InterPro"/>
</dbReference>
<dbReference type="Pfam" id="PF02214">
    <property type="entry name" value="BTB_2"/>
    <property type="match status" value="1"/>
</dbReference>
<dbReference type="PaxDb" id="2903-EOD23272"/>
<keyword evidence="1" id="KW-0413">Isomerase</keyword>
<reference evidence="5" key="2">
    <citation type="submission" date="2024-10" db="UniProtKB">
        <authorList>
            <consortium name="EnsemblProtists"/>
        </authorList>
    </citation>
    <scope>IDENTIFICATION</scope>
</reference>
<dbReference type="PANTHER" id="PTHR11145">
    <property type="entry name" value="BTB/POZ DOMAIN-CONTAINING ADAPTER FOR CUL3-MEDIATED RHOA DEGRADATION PROTEIN FAMILY MEMBER"/>
    <property type="match status" value="1"/>
</dbReference>
<dbReference type="InterPro" id="IPR000210">
    <property type="entry name" value="BTB/POZ_dom"/>
</dbReference>
<dbReference type="GeneID" id="17268817"/>
<dbReference type="SUPFAM" id="SSF54534">
    <property type="entry name" value="FKBP-like"/>
    <property type="match status" value="1"/>
</dbReference>
<dbReference type="EC" id="5.2.1.8" evidence="1"/>
<dbReference type="SMART" id="SM00225">
    <property type="entry name" value="BTB"/>
    <property type="match status" value="1"/>
</dbReference>
<feature type="coiled-coil region" evidence="2">
    <location>
        <begin position="8"/>
        <end position="49"/>
    </location>
</feature>
<dbReference type="KEGG" id="ehx:EMIHUDRAFT_469573"/>
<dbReference type="Gene3D" id="3.30.710.10">
    <property type="entry name" value="Potassium Channel Kv1.1, Chain A"/>
    <property type="match status" value="1"/>
</dbReference>
<dbReference type="GO" id="GO:0003755">
    <property type="term" value="F:peptidyl-prolyl cis-trans isomerase activity"/>
    <property type="evidence" value="ECO:0007669"/>
    <property type="project" value="UniProtKB-KW"/>
</dbReference>
<evidence type="ECO:0000256" key="2">
    <source>
        <dbReference type="SAM" id="Coils"/>
    </source>
</evidence>
<protein>
    <recommendedName>
        <fullName evidence="1">peptidylprolyl isomerase</fullName>
        <ecNumber evidence="1">5.2.1.8</ecNumber>
    </recommendedName>
</protein>
<keyword evidence="6" id="KW-1185">Reference proteome</keyword>
<dbReference type="PROSITE" id="PS50059">
    <property type="entry name" value="FKBP_PPIASE"/>
    <property type="match status" value="1"/>
</dbReference>
<feature type="domain" description="BTB" evidence="4">
    <location>
        <begin position="48"/>
        <end position="117"/>
    </location>
</feature>
<dbReference type="EnsemblProtists" id="EOD23272">
    <property type="protein sequence ID" value="EOD23272"/>
    <property type="gene ID" value="EMIHUDRAFT_469573"/>
</dbReference>
<organism evidence="5 6">
    <name type="scientific">Emiliania huxleyi (strain CCMP1516)</name>
    <dbReference type="NCBI Taxonomy" id="280463"/>
    <lineage>
        <taxon>Eukaryota</taxon>
        <taxon>Haptista</taxon>
        <taxon>Haptophyta</taxon>
        <taxon>Prymnesiophyceae</taxon>
        <taxon>Isochrysidales</taxon>
        <taxon>Noelaerhabdaceae</taxon>
        <taxon>Emiliania</taxon>
    </lineage>
</organism>
<dbReference type="InterPro" id="IPR003131">
    <property type="entry name" value="T1-type_BTB"/>
</dbReference>
<dbReference type="Gene3D" id="3.10.50.40">
    <property type="match status" value="1"/>
</dbReference>
<dbReference type="AlphaFoldDB" id="A0A0D3JID7"/>
<evidence type="ECO:0000256" key="1">
    <source>
        <dbReference type="PROSITE-ProRule" id="PRU00277"/>
    </source>
</evidence>
<dbReference type="PROSITE" id="PS50097">
    <property type="entry name" value="BTB"/>
    <property type="match status" value="1"/>
</dbReference>
<evidence type="ECO:0000313" key="5">
    <source>
        <dbReference type="EnsemblProtists" id="EOD23272"/>
    </source>
</evidence>